<keyword evidence="7" id="KW-1185">Reference proteome</keyword>
<gene>
    <name evidence="6" type="ORF">SCARR_03342</name>
</gene>
<name>A0A6C2ULX6_9BACT</name>
<evidence type="ECO:0000256" key="4">
    <source>
        <dbReference type="PROSITE-ProRule" id="PRU01161"/>
    </source>
</evidence>
<evidence type="ECO:0000256" key="2">
    <source>
        <dbReference type="ARBA" id="ARBA00022963"/>
    </source>
</evidence>
<dbReference type="InterPro" id="IPR016035">
    <property type="entry name" value="Acyl_Trfase/lysoPLipase"/>
</dbReference>
<accession>A0A6C2ULX6</accession>
<sequence length="290" mass="31936">MKKIGLTLGGGGAKGFAHIPILEVFDELGIKPCCITGSSVGAVLGALYASGQSAKDLVALIHELIIPQNATLKDLIRNKGTLKILDLIDPHISLKPQGLLKGDKLLGYVCKRMQASTFEELEIPLKTVSTDYWRHEQVVADSGPLFSALRASMAIPYIFTPVVEADRVLVDGGLTNSVPHDLLDPKCDIRIAVNIMGTTSNAMNKPPSPREAIFHTYQVMMAAMALEKRRNDPVDIYLEPPLVNIDMLDFHKPWEIYKQGLKAKDGFKRQLDALLSGKPKTDWLRRKDAD</sequence>
<dbReference type="InterPro" id="IPR002641">
    <property type="entry name" value="PNPLA_dom"/>
</dbReference>
<evidence type="ECO:0000259" key="5">
    <source>
        <dbReference type="PROSITE" id="PS51635"/>
    </source>
</evidence>
<dbReference type="RefSeq" id="WP_136062749.1">
    <property type="nucleotide sequence ID" value="NZ_CAAHFH010000002.1"/>
</dbReference>
<keyword evidence="3 4" id="KW-0443">Lipid metabolism</keyword>
<protein>
    <submittedName>
        <fullName evidence="6">Putative NTE family protein</fullName>
    </submittedName>
</protein>
<organism evidence="6 7">
    <name type="scientific">Pontiella sulfatireligans</name>
    <dbReference type="NCBI Taxonomy" id="2750658"/>
    <lineage>
        <taxon>Bacteria</taxon>
        <taxon>Pseudomonadati</taxon>
        <taxon>Kiritimatiellota</taxon>
        <taxon>Kiritimatiellia</taxon>
        <taxon>Kiritimatiellales</taxon>
        <taxon>Pontiellaceae</taxon>
        <taxon>Pontiella</taxon>
    </lineage>
</organism>
<dbReference type="GO" id="GO:0016787">
    <property type="term" value="F:hydrolase activity"/>
    <property type="evidence" value="ECO:0007669"/>
    <property type="project" value="UniProtKB-UniRule"/>
</dbReference>
<dbReference type="InterPro" id="IPR050301">
    <property type="entry name" value="NTE"/>
</dbReference>
<feature type="short sequence motif" description="GXSXG" evidence="4">
    <location>
        <begin position="37"/>
        <end position="41"/>
    </location>
</feature>
<dbReference type="PANTHER" id="PTHR14226:SF76">
    <property type="entry name" value="NTE FAMILY PROTEIN RSSA"/>
    <property type="match status" value="1"/>
</dbReference>
<evidence type="ECO:0000313" key="7">
    <source>
        <dbReference type="Proteomes" id="UP000346198"/>
    </source>
</evidence>
<evidence type="ECO:0000313" key="6">
    <source>
        <dbReference type="EMBL" id="VGO21270.1"/>
    </source>
</evidence>
<reference evidence="6 7" key="1">
    <citation type="submission" date="2019-04" db="EMBL/GenBank/DDBJ databases">
        <authorList>
            <person name="Van Vliet M D."/>
        </authorList>
    </citation>
    <scope>NUCLEOTIDE SEQUENCE [LARGE SCALE GENOMIC DNA]</scope>
    <source>
        <strain evidence="6 7">F21</strain>
    </source>
</reference>
<dbReference type="PANTHER" id="PTHR14226">
    <property type="entry name" value="NEUROPATHY TARGET ESTERASE/SWISS CHEESE D.MELANOGASTER"/>
    <property type="match status" value="1"/>
</dbReference>
<feature type="active site" description="Proton acceptor" evidence="4">
    <location>
        <position position="171"/>
    </location>
</feature>
<dbReference type="GO" id="GO:0016042">
    <property type="term" value="P:lipid catabolic process"/>
    <property type="evidence" value="ECO:0007669"/>
    <property type="project" value="UniProtKB-UniRule"/>
</dbReference>
<evidence type="ECO:0000256" key="1">
    <source>
        <dbReference type="ARBA" id="ARBA00022801"/>
    </source>
</evidence>
<dbReference type="PROSITE" id="PS51635">
    <property type="entry name" value="PNPLA"/>
    <property type="match status" value="1"/>
</dbReference>
<keyword evidence="1 4" id="KW-0378">Hydrolase</keyword>
<dbReference type="AlphaFoldDB" id="A0A6C2ULX6"/>
<feature type="short sequence motif" description="GXGXXG" evidence="4">
    <location>
        <begin position="10"/>
        <end position="15"/>
    </location>
</feature>
<dbReference type="SUPFAM" id="SSF52151">
    <property type="entry name" value="FabD/lysophospholipase-like"/>
    <property type="match status" value="1"/>
</dbReference>
<feature type="short sequence motif" description="DGA/G" evidence="4">
    <location>
        <begin position="171"/>
        <end position="173"/>
    </location>
</feature>
<proteinExistence type="predicted"/>
<dbReference type="Pfam" id="PF01734">
    <property type="entry name" value="Patatin"/>
    <property type="match status" value="1"/>
</dbReference>
<keyword evidence="2 4" id="KW-0442">Lipid degradation</keyword>
<feature type="active site" description="Nucleophile" evidence="4">
    <location>
        <position position="39"/>
    </location>
</feature>
<evidence type="ECO:0000256" key="3">
    <source>
        <dbReference type="ARBA" id="ARBA00023098"/>
    </source>
</evidence>
<dbReference type="Gene3D" id="3.40.1090.10">
    <property type="entry name" value="Cytosolic phospholipase A2 catalytic domain"/>
    <property type="match status" value="2"/>
</dbReference>
<dbReference type="Proteomes" id="UP000346198">
    <property type="component" value="Unassembled WGS sequence"/>
</dbReference>
<dbReference type="CDD" id="cd07205">
    <property type="entry name" value="Pat_PNPLA6_PNPLA7_NTE1_like"/>
    <property type="match status" value="1"/>
</dbReference>
<dbReference type="EMBL" id="CAAHFH010000002">
    <property type="protein sequence ID" value="VGO21270.1"/>
    <property type="molecule type" value="Genomic_DNA"/>
</dbReference>
<feature type="domain" description="PNPLA" evidence="5">
    <location>
        <begin position="6"/>
        <end position="184"/>
    </location>
</feature>